<dbReference type="OrthoDB" id="9770030at2"/>
<dbReference type="CDD" id="cd01449">
    <property type="entry name" value="TST_Repeat_2"/>
    <property type="match status" value="1"/>
</dbReference>
<name>A0A398B5U2_9BACI</name>
<evidence type="ECO:0000313" key="4">
    <source>
        <dbReference type="EMBL" id="RID84188.1"/>
    </source>
</evidence>
<keyword evidence="2" id="KW-0677">Repeat</keyword>
<feature type="domain" description="Rhodanese" evidence="3">
    <location>
        <begin position="164"/>
        <end position="273"/>
    </location>
</feature>
<dbReference type="RefSeq" id="WP_119113456.1">
    <property type="nucleotide sequence ID" value="NZ_CBCSEO010000010.1"/>
</dbReference>
<dbReference type="FunFam" id="3.40.250.10:FF:000035">
    <property type="entry name" value="Thiosulfate sulfurtransferase"/>
    <property type="match status" value="1"/>
</dbReference>
<dbReference type="PANTHER" id="PTHR11364:SF27">
    <property type="entry name" value="SULFURTRANSFERASE"/>
    <property type="match status" value="1"/>
</dbReference>
<dbReference type="InterPro" id="IPR045078">
    <property type="entry name" value="TST/MPST-like"/>
</dbReference>
<dbReference type="CDD" id="cd01448">
    <property type="entry name" value="TST_Repeat_1"/>
    <property type="match status" value="1"/>
</dbReference>
<sequence length="277" mass="31049">MTNLVKPEWLAERLNEQSVRVVDCRFSLADHHAGRIDYLQGHIPGAVHFDMEKDLSGAAEKHGGRHPLPNMESFREKLEKNGIGNDTIVVAYDNGGEAFASRLWWMLKYAGHEKVYVLNGGFSAWCKAGKVTETEIPSYKETSFTPRINQGIAADLYEVKHAVEHRDSILVDSREEKRYLGIEEPIDQKAGHIPGALNMPWAGAFEQGIFKSAEEQAKRFSEYDKNRSIVVYCGSGITATPNFLALKEAGFKNVKLYTGSFSDWISHKDNIISTGKE</sequence>
<accession>A0A398B5U2</accession>
<feature type="domain" description="Rhodanese" evidence="3">
    <location>
        <begin position="15"/>
        <end position="134"/>
    </location>
</feature>
<dbReference type="PANTHER" id="PTHR11364">
    <property type="entry name" value="THIOSULFATE SULFERTANSFERASE"/>
    <property type="match status" value="1"/>
</dbReference>
<comment type="caution">
    <text evidence="4">The sequence shown here is derived from an EMBL/GenBank/DDBJ whole genome shotgun (WGS) entry which is preliminary data.</text>
</comment>
<proteinExistence type="predicted"/>
<reference evidence="4 5" key="1">
    <citation type="submission" date="2018-08" db="EMBL/GenBank/DDBJ databases">
        <title>Bacillus jemisoniae sp. nov., Bacillus chryseoplanitiae sp. nov., Bacillus resnikiae sp. nov., and Bacillus frankliniae sp. nov., isolated from Viking spacecraft and associated surfaces.</title>
        <authorList>
            <person name="Seuylemezian A."/>
            <person name="Vaishampayan P."/>
        </authorList>
    </citation>
    <scope>NUCLEOTIDE SEQUENCE [LARGE SCALE GENOMIC DNA]</scope>
    <source>
        <strain evidence="4 5">JJ-247</strain>
    </source>
</reference>
<dbReference type="Proteomes" id="UP000265816">
    <property type="component" value="Unassembled WGS sequence"/>
</dbReference>
<gene>
    <name evidence="4" type="ORF">D1970_13810</name>
</gene>
<dbReference type="AlphaFoldDB" id="A0A398B5U2"/>
<dbReference type="InterPro" id="IPR036873">
    <property type="entry name" value="Rhodanese-like_dom_sf"/>
</dbReference>
<dbReference type="SMART" id="SM00450">
    <property type="entry name" value="RHOD"/>
    <property type="match status" value="2"/>
</dbReference>
<protein>
    <submittedName>
        <fullName evidence="4">Sulfurtransferase</fullName>
    </submittedName>
</protein>
<organism evidence="4 5">
    <name type="scientific">Mesobacillus zeae</name>
    <dbReference type="NCBI Taxonomy" id="1917180"/>
    <lineage>
        <taxon>Bacteria</taxon>
        <taxon>Bacillati</taxon>
        <taxon>Bacillota</taxon>
        <taxon>Bacilli</taxon>
        <taxon>Bacillales</taxon>
        <taxon>Bacillaceae</taxon>
        <taxon>Mesobacillus</taxon>
    </lineage>
</organism>
<evidence type="ECO:0000256" key="1">
    <source>
        <dbReference type="ARBA" id="ARBA00022679"/>
    </source>
</evidence>
<dbReference type="PROSITE" id="PS50206">
    <property type="entry name" value="RHODANESE_3"/>
    <property type="match status" value="2"/>
</dbReference>
<evidence type="ECO:0000259" key="3">
    <source>
        <dbReference type="PROSITE" id="PS50206"/>
    </source>
</evidence>
<dbReference type="GO" id="GO:0004792">
    <property type="term" value="F:thiosulfate-cyanide sulfurtransferase activity"/>
    <property type="evidence" value="ECO:0007669"/>
    <property type="project" value="InterPro"/>
</dbReference>
<dbReference type="EMBL" id="QWVT01000023">
    <property type="protein sequence ID" value="RID84188.1"/>
    <property type="molecule type" value="Genomic_DNA"/>
</dbReference>
<dbReference type="Pfam" id="PF00581">
    <property type="entry name" value="Rhodanese"/>
    <property type="match status" value="2"/>
</dbReference>
<dbReference type="InterPro" id="IPR001307">
    <property type="entry name" value="Thiosulphate_STrfase_CS"/>
</dbReference>
<dbReference type="PROSITE" id="PS00380">
    <property type="entry name" value="RHODANESE_1"/>
    <property type="match status" value="1"/>
</dbReference>
<dbReference type="Gene3D" id="3.40.250.10">
    <property type="entry name" value="Rhodanese-like domain"/>
    <property type="match status" value="2"/>
</dbReference>
<dbReference type="InterPro" id="IPR001763">
    <property type="entry name" value="Rhodanese-like_dom"/>
</dbReference>
<evidence type="ECO:0000256" key="2">
    <source>
        <dbReference type="ARBA" id="ARBA00022737"/>
    </source>
</evidence>
<evidence type="ECO:0000313" key="5">
    <source>
        <dbReference type="Proteomes" id="UP000265816"/>
    </source>
</evidence>
<dbReference type="SUPFAM" id="SSF52821">
    <property type="entry name" value="Rhodanese/Cell cycle control phosphatase"/>
    <property type="match status" value="2"/>
</dbReference>
<keyword evidence="5" id="KW-1185">Reference proteome</keyword>
<keyword evidence="1 4" id="KW-0808">Transferase</keyword>